<dbReference type="InterPro" id="IPR049249">
    <property type="entry name" value="DUF6882"/>
</dbReference>
<organism evidence="1 2">
    <name type="scientific">Nonomuraea terrae</name>
    <dbReference type="NCBI Taxonomy" id="2530383"/>
    <lineage>
        <taxon>Bacteria</taxon>
        <taxon>Bacillati</taxon>
        <taxon>Actinomycetota</taxon>
        <taxon>Actinomycetes</taxon>
        <taxon>Streptosporangiales</taxon>
        <taxon>Streptosporangiaceae</taxon>
        <taxon>Nonomuraea</taxon>
    </lineage>
</organism>
<proteinExistence type="predicted"/>
<name>A0A4R4XY74_9ACTN</name>
<protein>
    <submittedName>
        <fullName evidence="1">Uncharacterized protein</fullName>
    </submittedName>
</protein>
<dbReference type="OrthoDB" id="7859927at2"/>
<comment type="caution">
    <text evidence="1">The sequence shown here is derived from an EMBL/GenBank/DDBJ whole genome shotgun (WGS) entry which is preliminary data.</text>
</comment>
<reference evidence="1 2" key="1">
    <citation type="submission" date="2019-03" db="EMBL/GenBank/DDBJ databases">
        <title>Draft genome sequences of novel Actinobacteria.</title>
        <authorList>
            <person name="Sahin N."/>
            <person name="Ay H."/>
            <person name="Saygin H."/>
        </authorList>
    </citation>
    <scope>NUCLEOTIDE SEQUENCE [LARGE SCALE GENOMIC DNA]</scope>
    <source>
        <strain evidence="1 2">CH32</strain>
    </source>
</reference>
<keyword evidence="2" id="KW-1185">Reference proteome</keyword>
<dbReference type="RefSeq" id="WP_132620674.1">
    <property type="nucleotide sequence ID" value="NZ_SMKQ01000200.1"/>
</dbReference>
<dbReference type="AlphaFoldDB" id="A0A4R4XY74"/>
<evidence type="ECO:0000313" key="1">
    <source>
        <dbReference type="EMBL" id="TDD36576.1"/>
    </source>
</evidence>
<accession>A0A4R4XY74</accession>
<dbReference type="Proteomes" id="UP000295302">
    <property type="component" value="Unassembled WGS sequence"/>
</dbReference>
<gene>
    <name evidence="1" type="ORF">E1286_38200</name>
</gene>
<dbReference type="Pfam" id="PF21813">
    <property type="entry name" value="DUF6882"/>
    <property type="match status" value="1"/>
</dbReference>
<dbReference type="EMBL" id="SMKQ01000200">
    <property type="protein sequence ID" value="TDD36576.1"/>
    <property type="molecule type" value="Genomic_DNA"/>
</dbReference>
<sequence>MHNSLTFGHLLDDAGLLALEHQLHLEEVLGNHSWHADLQQPLFGFTGDRTITCTGFHLLGTAAPDLGTWLWAWANPSDFPDAVVAAAKGLRDFGHQHGIPELVSPEVPFAALPGSPTQPHLVAGLMTDAAKAVTGIWTSYQGDAGGGTRAAFLVQHPDFQLPSPEPARVMRVIQQGLVGLTLRDRRRALHSYATRRGLGADVGRDQGRLSGPGLEAVIDFDELGRVSGIKATLAQP</sequence>
<evidence type="ECO:0000313" key="2">
    <source>
        <dbReference type="Proteomes" id="UP000295302"/>
    </source>
</evidence>